<keyword evidence="1" id="KW-0175">Coiled coil</keyword>
<comment type="caution">
    <text evidence="2">The sequence shown here is derived from an EMBL/GenBank/DDBJ whole genome shotgun (WGS) entry which is preliminary data.</text>
</comment>
<name>A0A9P6Y4H9_RHIOR</name>
<protein>
    <submittedName>
        <fullName evidence="2">Uncharacterized protein</fullName>
    </submittedName>
</protein>
<evidence type="ECO:0000256" key="1">
    <source>
        <dbReference type="SAM" id="Coils"/>
    </source>
</evidence>
<evidence type="ECO:0000313" key="2">
    <source>
        <dbReference type="EMBL" id="KAG1539284.1"/>
    </source>
</evidence>
<evidence type="ECO:0000313" key="3">
    <source>
        <dbReference type="Proteomes" id="UP000717996"/>
    </source>
</evidence>
<gene>
    <name evidence="2" type="ORF">G6F51_009230</name>
</gene>
<feature type="coiled-coil region" evidence="1">
    <location>
        <begin position="15"/>
        <end position="42"/>
    </location>
</feature>
<reference evidence="2" key="1">
    <citation type="journal article" date="2020" name="Microb. Genom.">
        <title>Genetic diversity of clinical and environmental Mucorales isolates obtained from an investigation of mucormycosis cases among solid organ transplant recipients.</title>
        <authorList>
            <person name="Nguyen M.H."/>
            <person name="Kaul D."/>
            <person name="Muto C."/>
            <person name="Cheng S.J."/>
            <person name="Richter R.A."/>
            <person name="Bruno V.M."/>
            <person name="Liu G."/>
            <person name="Beyhan S."/>
            <person name="Sundermann A.J."/>
            <person name="Mounaud S."/>
            <person name="Pasculle A.W."/>
            <person name="Nierman W.C."/>
            <person name="Driscoll E."/>
            <person name="Cumbie R."/>
            <person name="Clancy C.J."/>
            <person name="Dupont C.L."/>
        </authorList>
    </citation>
    <scope>NUCLEOTIDE SEQUENCE</scope>
    <source>
        <strain evidence="2">GL16</strain>
    </source>
</reference>
<dbReference type="OMA" id="RYNKEDW"/>
<organism evidence="2 3">
    <name type="scientific">Rhizopus oryzae</name>
    <name type="common">Mucormycosis agent</name>
    <name type="synonym">Rhizopus arrhizus var. delemar</name>
    <dbReference type="NCBI Taxonomy" id="64495"/>
    <lineage>
        <taxon>Eukaryota</taxon>
        <taxon>Fungi</taxon>
        <taxon>Fungi incertae sedis</taxon>
        <taxon>Mucoromycota</taxon>
        <taxon>Mucoromycotina</taxon>
        <taxon>Mucoromycetes</taxon>
        <taxon>Mucorales</taxon>
        <taxon>Mucorineae</taxon>
        <taxon>Rhizopodaceae</taxon>
        <taxon>Rhizopus</taxon>
    </lineage>
</organism>
<proteinExistence type="predicted"/>
<dbReference type="EMBL" id="JAANIT010001654">
    <property type="protein sequence ID" value="KAG1539284.1"/>
    <property type="molecule type" value="Genomic_DNA"/>
</dbReference>
<sequence length="106" mass="12608">MDYINHTNGQDEESNQQTTFTRAEVEEIIRELEERRESQRQLQTIGSELPLAISQALDGTSTTQLKENFKQYKRSVQRYNHDEWTTAEQIIKEFIPELKNWKVDAY</sequence>
<dbReference type="AlphaFoldDB" id="A0A9P6Y4H9"/>
<dbReference type="Proteomes" id="UP000717996">
    <property type="component" value="Unassembled WGS sequence"/>
</dbReference>
<accession>A0A9P6Y4H9</accession>
<dbReference type="OrthoDB" id="2267579at2759"/>